<feature type="signal peptide" evidence="1">
    <location>
        <begin position="1"/>
        <end position="21"/>
    </location>
</feature>
<proteinExistence type="predicted"/>
<dbReference type="RefSeq" id="WP_201921079.1">
    <property type="nucleotide sequence ID" value="NZ_BAABAX010000031.1"/>
</dbReference>
<reference evidence="2" key="1">
    <citation type="submission" date="2021-01" db="EMBL/GenBank/DDBJ databases">
        <authorList>
            <person name="Zhong Y.L."/>
        </authorList>
    </citation>
    <scope>NUCLEOTIDE SEQUENCE</scope>
    <source>
        <strain evidence="2">KCTC 23302</strain>
    </source>
</reference>
<dbReference type="AlphaFoldDB" id="A0A936ZUI9"/>
<gene>
    <name evidence="2" type="ORF">JJQ60_13690</name>
</gene>
<feature type="chain" id="PRO_5037854387" evidence="1">
    <location>
        <begin position="22"/>
        <end position="379"/>
    </location>
</feature>
<keyword evidence="1" id="KW-0732">Signal</keyword>
<evidence type="ECO:0000313" key="2">
    <source>
        <dbReference type="EMBL" id="MBL0684577.1"/>
    </source>
</evidence>
<organism evidence="2 3">
    <name type="scientific">Aquimarina mytili</name>
    <dbReference type="NCBI Taxonomy" id="874423"/>
    <lineage>
        <taxon>Bacteria</taxon>
        <taxon>Pseudomonadati</taxon>
        <taxon>Bacteroidota</taxon>
        <taxon>Flavobacteriia</taxon>
        <taxon>Flavobacteriales</taxon>
        <taxon>Flavobacteriaceae</taxon>
        <taxon>Aquimarina</taxon>
    </lineage>
</organism>
<comment type="caution">
    <text evidence="2">The sequence shown here is derived from an EMBL/GenBank/DDBJ whole genome shotgun (WGS) entry which is preliminary data.</text>
</comment>
<name>A0A936ZUI9_9FLAO</name>
<accession>A0A936ZUI9</accession>
<keyword evidence="3" id="KW-1185">Reference proteome</keyword>
<protein>
    <submittedName>
        <fullName evidence="2">Uncharacterized protein</fullName>
    </submittedName>
</protein>
<evidence type="ECO:0000256" key="1">
    <source>
        <dbReference type="SAM" id="SignalP"/>
    </source>
</evidence>
<sequence>MNTGKIIIGAIALLLSGLTFSQSKTAFDVETRGGYEYNYFKSPEVIRMNDTILTKEDLIASSIYQDIKLNYKYRYKWNKKNRLRVFLTPFSRLFYENFDDSYWSLDARAKYDHKFTKKLSFLAEARFKRMNREGLGGDQDVLINPLGYTNYGATAELEVVPFENNETTLGGFYNFKDFDAFGVRDLQFNETGIQFSSVQSFEVNRLKHKFGVNGYFKKRLYDTFNASEIITDGERDWDYAKGSIFYELPFSSTFKIKPNFLYYVRIDNSTEGRSGFNQFGPGINMMYKSKTTKVRSTFSYITRKYKEIEARNTEERIGEKLKYGYANFQVNAAHKIGKGFSVTGILYSRIRSTNYTDIDARSFRNYRNQYAGIGVLWEF</sequence>
<evidence type="ECO:0000313" key="3">
    <source>
        <dbReference type="Proteomes" id="UP000651057"/>
    </source>
</evidence>
<dbReference type="EMBL" id="JAERQJ010000005">
    <property type="protein sequence ID" value="MBL0684577.1"/>
    <property type="molecule type" value="Genomic_DNA"/>
</dbReference>
<dbReference type="Proteomes" id="UP000651057">
    <property type="component" value="Unassembled WGS sequence"/>
</dbReference>